<dbReference type="SUPFAM" id="SSF50249">
    <property type="entry name" value="Nucleic acid-binding proteins"/>
    <property type="match status" value="1"/>
</dbReference>
<dbReference type="Gene3D" id="2.40.50.140">
    <property type="entry name" value="Nucleic acid-binding proteins"/>
    <property type="match status" value="1"/>
</dbReference>
<proteinExistence type="predicted"/>
<comment type="caution">
    <text evidence="3">The sequence shown here is derived from an EMBL/GenBank/DDBJ whole genome shotgun (WGS) entry which is preliminary data.</text>
</comment>
<feature type="region of interest" description="Disordered" evidence="1">
    <location>
        <begin position="232"/>
        <end position="316"/>
    </location>
</feature>
<name>A0A2U1PLZ2_ARTAN</name>
<evidence type="ECO:0000313" key="3">
    <source>
        <dbReference type="EMBL" id="PWA86768.1"/>
    </source>
</evidence>
<dbReference type="InterPro" id="IPR003871">
    <property type="entry name" value="RFA1B/D_OB_1st"/>
</dbReference>
<dbReference type="CDD" id="cd04480">
    <property type="entry name" value="RPA1_DBD_A_like"/>
    <property type="match status" value="1"/>
</dbReference>
<reference evidence="3 4" key="1">
    <citation type="journal article" date="2018" name="Mol. Plant">
        <title>The genome of Artemisia annua provides insight into the evolution of Asteraceae family and artemisinin biosynthesis.</title>
        <authorList>
            <person name="Shen Q."/>
            <person name="Zhang L."/>
            <person name="Liao Z."/>
            <person name="Wang S."/>
            <person name="Yan T."/>
            <person name="Shi P."/>
            <person name="Liu M."/>
            <person name="Fu X."/>
            <person name="Pan Q."/>
            <person name="Wang Y."/>
            <person name="Lv Z."/>
            <person name="Lu X."/>
            <person name="Zhang F."/>
            <person name="Jiang W."/>
            <person name="Ma Y."/>
            <person name="Chen M."/>
            <person name="Hao X."/>
            <person name="Li L."/>
            <person name="Tang Y."/>
            <person name="Lv G."/>
            <person name="Zhou Y."/>
            <person name="Sun X."/>
            <person name="Brodelius P.E."/>
            <person name="Rose J.K.C."/>
            <person name="Tang K."/>
        </authorList>
    </citation>
    <scope>NUCLEOTIDE SEQUENCE [LARGE SCALE GENOMIC DNA]</scope>
    <source>
        <strain evidence="4">cv. Huhao1</strain>
        <tissue evidence="3">Leaf</tissue>
    </source>
</reference>
<sequence length="316" mass="35232">MSLTVETGAPSKDMAAAVVPARELAYFTDLHPTDNSKFIQVRVYRKWTAMKVPSRIPTAFSCILLDKKGSAIQANADLKDKDRFERDLQLNCVYKIQGFGFDKTDNWGKTLDNDFTLCFGKYTQIDLLQDNEYPYHYFNFAAYNELSARLEKKNPILTDGTGNATITCFTPQTDGLIKDVNSLLQEVEDKDPTKIPAAILALQNTRHIFQFRFAKPIPKGPTTFVLQKIMDNPPTALPEAPAGPSSPPTPPTEHEADEHTTPPPTTPVATQETPAETQTEIPSVLREGSSSSVRKELFTVSAHEETHPVPKKHKKE</sequence>
<evidence type="ECO:0000313" key="4">
    <source>
        <dbReference type="Proteomes" id="UP000245207"/>
    </source>
</evidence>
<dbReference type="EMBL" id="PKPP01000984">
    <property type="protein sequence ID" value="PWA86768.1"/>
    <property type="molecule type" value="Genomic_DNA"/>
</dbReference>
<keyword evidence="4" id="KW-1185">Reference proteome</keyword>
<accession>A0A2U1PLZ2</accession>
<dbReference type="Pfam" id="PF02721">
    <property type="entry name" value="DUF223"/>
    <property type="match status" value="1"/>
</dbReference>
<dbReference type="Proteomes" id="UP000245207">
    <property type="component" value="Unassembled WGS sequence"/>
</dbReference>
<dbReference type="PANTHER" id="PTHR47165:SF4">
    <property type="entry name" value="OS03G0429900 PROTEIN"/>
    <property type="match status" value="1"/>
</dbReference>
<gene>
    <name evidence="3" type="ORF">CTI12_AA136760</name>
</gene>
<dbReference type="OrthoDB" id="1751331at2759"/>
<protein>
    <recommendedName>
        <fullName evidence="2">Replication protein A 70 kDa DNA-binding subunit B/D first OB fold domain-containing protein</fullName>
    </recommendedName>
</protein>
<evidence type="ECO:0000259" key="2">
    <source>
        <dbReference type="Pfam" id="PF02721"/>
    </source>
</evidence>
<organism evidence="3 4">
    <name type="scientific">Artemisia annua</name>
    <name type="common">Sweet wormwood</name>
    <dbReference type="NCBI Taxonomy" id="35608"/>
    <lineage>
        <taxon>Eukaryota</taxon>
        <taxon>Viridiplantae</taxon>
        <taxon>Streptophyta</taxon>
        <taxon>Embryophyta</taxon>
        <taxon>Tracheophyta</taxon>
        <taxon>Spermatophyta</taxon>
        <taxon>Magnoliopsida</taxon>
        <taxon>eudicotyledons</taxon>
        <taxon>Gunneridae</taxon>
        <taxon>Pentapetalae</taxon>
        <taxon>asterids</taxon>
        <taxon>campanulids</taxon>
        <taxon>Asterales</taxon>
        <taxon>Asteraceae</taxon>
        <taxon>Asteroideae</taxon>
        <taxon>Anthemideae</taxon>
        <taxon>Artemisiinae</taxon>
        <taxon>Artemisia</taxon>
    </lineage>
</organism>
<dbReference type="PANTHER" id="PTHR47165">
    <property type="entry name" value="OS03G0429900 PROTEIN"/>
    <property type="match status" value="1"/>
</dbReference>
<dbReference type="InterPro" id="IPR012340">
    <property type="entry name" value="NA-bd_OB-fold"/>
</dbReference>
<evidence type="ECO:0000256" key="1">
    <source>
        <dbReference type="SAM" id="MobiDB-lite"/>
    </source>
</evidence>
<dbReference type="AlphaFoldDB" id="A0A2U1PLZ2"/>
<feature type="compositionally biased region" description="Low complexity" evidence="1">
    <location>
        <begin position="267"/>
        <end position="280"/>
    </location>
</feature>
<feature type="compositionally biased region" description="Basic and acidic residues" evidence="1">
    <location>
        <begin position="293"/>
        <end position="308"/>
    </location>
</feature>
<feature type="domain" description="Replication protein A 70 kDa DNA-binding subunit B/D first OB fold" evidence="2">
    <location>
        <begin position="26"/>
        <end position="125"/>
    </location>
</feature>